<organism evidence="3 4">
    <name type="scientific">Streptantibioticus parmotrematis</name>
    <dbReference type="NCBI Taxonomy" id="2873249"/>
    <lineage>
        <taxon>Bacteria</taxon>
        <taxon>Bacillati</taxon>
        <taxon>Actinomycetota</taxon>
        <taxon>Actinomycetes</taxon>
        <taxon>Kitasatosporales</taxon>
        <taxon>Streptomycetaceae</taxon>
        <taxon>Streptantibioticus</taxon>
    </lineage>
</organism>
<sequence length="255" mass="28436">MRRWWGLWPGSLPTLRVTLFAGEAPHVADARGWYAAVPNAVLDNHCGPTELNITCTVHRWDTESSPRCSVNGIVPIGTLYEGLDHVLLDSAGNINREPGELCVSGPQTMSGYLDPRDDEGRFVDYNRVRWCRTGDIVRGAAECRVGVPGAQRRSGADPRQPCAAQRDRPRAEPVPRRDQGRDDRRRRESGYLLLWSAAHHGGVAREALQDPAEKSGPEDHRPRDVFRADPEREDRPQASWRGRPAVRSTESGGHE</sequence>
<feature type="region of interest" description="Disordered" evidence="1">
    <location>
        <begin position="203"/>
        <end position="255"/>
    </location>
</feature>
<evidence type="ECO:0000256" key="1">
    <source>
        <dbReference type="SAM" id="MobiDB-lite"/>
    </source>
</evidence>
<dbReference type="EMBL" id="JAINVZ010000032">
    <property type="protein sequence ID" value="MBY8888947.1"/>
    <property type="molecule type" value="Genomic_DNA"/>
</dbReference>
<accession>A0ABS7R4J6</accession>
<comment type="caution">
    <text evidence="3">The sequence shown here is derived from an EMBL/GenBank/DDBJ whole genome shotgun (WGS) entry which is preliminary data.</text>
</comment>
<evidence type="ECO:0000313" key="4">
    <source>
        <dbReference type="Proteomes" id="UP001198565"/>
    </source>
</evidence>
<evidence type="ECO:0000259" key="2">
    <source>
        <dbReference type="Pfam" id="PF00501"/>
    </source>
</evidence>
<dbReference type="InterPro" id="IPR000873">
    <property type="entry name" value="AMP-dep_synth/lig_dom"/>
</dbReference>
<feature type="domain" description="AMP-dependent synthetase/ligase" evidence="2">
    <location>
        <begin position="11"/>
        <end position="113"/>
    </location>
</feature>
<dbReference type="Pfam" id="PF00501">
    <property type="entry name" value="AMP-binding"/>
    <property type="match status" value="1"/>
</dbReference>
<evidence type="ECO:0000313" key="3">
    <source>
        <dbReference type="EMBL" id="MBY8888947.1"/>
    </source>
</evidence>
<keyword evidence="4" id="KW-1185">Reference proteome</keyword>
<dbReference type="InterPro" id="IPR042099">
    <property type="entry name" value="ANL_N_sf"/>
</dbReference>
<feature type="compositionally biased region" description="Basic and acidic residues" evidence="1">
    <location>
        <begin position="207"/>
        <end position="236"/>
    </location>
</feature>
<feature type="compositionally biased region" description="Basic and acidic residues" evidence="1">
    <location>
        <begin position="165"/>
        <end position="185"/>
    </location>
</feature>
<proteinExistence type="predicted"/>
<dbReference type="Gene3D" id="3.40.50.12780">
    <property type="entry name" value="N-terminal domain of ligase-like"/>
    <property type="match status" value="1"/>
</dbReference>
<dbReference type="PANTHER" id="PTHR45527:SF1">
    <property type="entry name" value="FATTY ACID SYNTHASE"/>
    <property type="match status" value="1"/>
</dbReference>
<protein>
    <submittedName>
        <fullName evidence="3">AMP-binding protein</fullName>
    </submittedName>
</protein>
<reference evidence="3 4" key="1">
    <citation type="submission" date="2021-08" db="EMBL/GenBank/DDBJ databases">
        <title>Streptomyces sp. PTM05 isolated from lichen.</title>
        <authorList>
            <person name="Somphong A."/>
            <person name="Phongsopitanun W."/>
            <person name="Tanasupawat S."/>
        </authorList>
    </citation>
    <scope>NUCLEOTIDE SEQUENCE [LARGE SCALE GENOMIC DNA]</scope>
    <source>
        <strain evidence="3 4">Ptm05</strain>
    </source>
</reference>
<gene>
    <name evidence="3" type="ORF">K7472_29475</name>
</gene>
<feature type="region of interest" description="Disordered" evidence="1">
    <location>
        <begin position="148"/>
        <end position="185"/>
    </location>
</feature>
<dbReference type="SUPFAM" id="SSF56801">
    <property type="entry name" value="Acetyl-CoA synthetase-like"/>
    <property type="match status" value="1"/>
</dbReference>
<name>A0ABS7R4J6_9ACTN</name>
<dbReference type="Proteomes" id="UP001198565">
    <property type="component" value="Unassembled WGS sequence"/>
</dbReference>
<dbReference type="PANTHER" id="PTHR45527">
    <property type="entry name" value="NONRIBOSOMAL PEPTIDE SYNTHETASE"/>
    <property type="match status" value="1"/>
</dbReference>